<dbReference type="EMBL" id="CAJNOJ010000865">
    <property type="protein sequence ID" value="CAF1529865.1"/>
    <property type="molecule type" value="Genomic_DNA"/>
</dbReference>
<dbReference type="AlphaFoldDB" id="A0A815VFJ3"/>
<keyword evidence="2" id="KW-0472">Membrane</keyword>
<dbReference type="EMBL" id="CAJNOR010005475">
    <property type="protein sequence ID" value="CAF1563950.1"/>
    <property type="molecule type" value="Genomic_DNA"/>
</dbReference>
<keyword evidence="2" id="KW-0812">Transmembrane</keyword>
<name>A0A815VFJ3_ADIRI</name>
<dbReference type="Pfam" id="PF13517">
    <property type="entry name" value="FG-GAP_3"/>
    <property type="match status" value="2"/>
</dbReference>
<dbReference type="SUPFAM" id="SSF69318">
    <property type="entry name" value="Integrin alpha N-terminal domain"/>
    <property type="match status" value="1"/>
</dbReference>
<dbReference type="Gene3D" id="2.130.10.130">
    <property type="entry name" value="Integrin alpha, N-terminal"/>
    <property type="match status" value="2"/>
</dbReference>
<proteinExistence type="predicted"/>
<dbReference type="InterPro" id="IPR028994">
    <property type="entry name" value="Integrin_alpha_N"/>
</dbReference>
<dbReference type="Proteomes" id="UP000663828">
    <property type="component" value="Unassembled WGS sequence"/>
</dbReference>
<keyword evidence="2" id="KW-1133">Transmembrane helix</keyword>
<evidence type="ECO:0000313" key="6">
    <source>
        <dbReference type="Proteomes" id="UP000663852"/>
    </source>
</evidence>
<reference evidence="3" key="1">
    <citation type="submission" date="2021-02" db="EMBL/GenBank/DDBJ databases">
        <authorList>
            <person name="Nowell W R."/>
        </authorList>
    </citation>
    <scope>NUCLEOTIDE SEQUENCE</scope>
</reference>
<feature type="transmembrane region" description="Helical" evidence="2">
    <location>
        <begin position="340"/>
        <end position="361"/>
    </location>
</feature>
<evidence type="ECO:0000256" key="1">
    <source>
        <dbReference type="ARBA" id="ARBA00022729"/>
    </source>
</evidence>
<feature type="transmembrane region" description="Helical" evidence="2">
    <location>
        <begin position="773"/>
        <end position="795"/>
    </location>
</feature>
<dbReference type="InterPro" id="IPR013517">
    <property type="entry name" value="FG-GAP"/>
</dbReference>
<dbReference type="PANTHER" id="PTHR44103:SF1">
    <property type="entry name" value="PROPROTEIN CONVERTASE P"/>
    <property type="match status" value="1"/>
</dbReference>
<organism evidence="3 6">
    <name type="scientific">Adineta ricciae</name>
    <name type="common">Rotifer</name>
    <dbReference type="NCBI Taxonomy" id="249248"/>
    <lineage>
        <taxon>Eukaryota</taxon>
        <taxon>Metazoa</taxon>
        <taxon>Spiralia</taxon>
        <taxon>Gnathifera</taxon>
        <taxon>Rotifera</taxon>
        <taxon>Eurotatoria</taxon>
        <taxon>Bdelloidea</taxon>
        <taxon>Adinetida</taxon>
        <taxon>Adinetidae</taxon>
        <taxon>Adineta</taxon>
    </lineage>
</organism>
<accession>A0A815VFJ3</accession>
<keyword evidence="5" id="KW-1185">Reference proteome</keyword>
<evidence type="ECO:0000313" key="5">
    <source>
        <dbReference type="Proteomes" id="UP000663828"/>
    </source>
</evidence>
<keyword evidence="1" id="KW-0732">Signal</keyword>
<feature type="transmembrane region" description="Helical" evidence="2">
    <location>
        <begin position="439"/>
        <end position="457"/>
    </location>
</feature>
<feature type="transmembrane region" description="Helical" evidence="2">
    <location>
        <begin position="852"/>
        <end position="874"/>
    </location>
</feature>
<dbReference type="Proteomes" id="UP000663852">
    <property type="component" value="Unassembled WGS sequence"/>
</dbReference>
<comment type="caution">
    <text evidence="3">The sequence shown here is derived from an EMBL/GenBank/DDBJ whole genome shotgun (WGS) entry which is preliminary data.</text>
</comment>
<evidence type="ECO:0000313" key="3">
    <source>
        <dbReference type="EMBL" id="CAF1529865.1"/>
    </source>
</evidence>
<protein>
    <submittedName>
        <fullName evidence="3">Uncharacterized protein</fullName>
    </submittedName>
</protein>
<dbReference type="PANTHER" id="PTHR44103">
    <property type="entry name" value="PROPROTEIN CONVERTASE P"/>
    <property type="match status" value="1"/>
</dbReference>
<gene>
    <name evidence="3" type="ORF">EDS130_LOCUS44484</name>
    <name evidence="4" type="ORF">XAT740_LOCUS43863</name>
</gene>
<evidence type="ECO:0000313" key="4">
    <source>
        <dbReference type="EMBL" id="CAF1563950.1"/>
    </source>
</evidence>
<evidence type="ECO:0000256" key="2">
    <source>
        <dbReference type="SAM" id="Phobius"/>
    </source>
</evidence>
<sequence>MTITVLKPSLITYNSLEAKYFTSLRCPCTNETIPYRKLISFSPVFHQICSSGFTTDDWIFTMISSIGNSDDYDWRQRAYRQFQILSDLCQLANKTIHAAIDRFLTQFFIVSSVMNENDFNQQIQTYIYQINQSTIYNFDLMRNIIQLIQQVNQFYEGGLQLHGIHSDRSARLVIYNSIAHIKLILYSITEINSGLVTCVCATNPNCQRLAVTTEPYQILNKLYFNNYNLSGWIESCLSYTSVFLSTLECLYIESDCFPLLMSFLAKAYTDTLSRPSSLFQIQPLVYNSTTSRYPPNTSILTIVKELMLEKWNPILSYEQFYNSCSPIYCTYSEKIRKENILGVIIILISIIGGIIVSLRITTPNLIYSILKFVAMFNKTSNQEEQIQHSCTERLRMIMRNLMKKLCMIVVDLNIFSIRDFTRNIDRTTAKYYGQWATRLCMLLYLSCLIVLVFYTIIQPHSSTEDFHRPSLIYYNNLSEIYGNKLKCSCSRIASTYKQFVNIQPEFHSICSSQFVSDQWRTDLVNGLLANLSVYKQNDYRRFLSAHLQYLQGLCRLSIQTVKNSIDEFLTSLLVNVDLLSSINFHGRLNILLEQSKANAPILFSHLLFFTQSITHGNAFISTYGTNFEYIIRDNDFTEKFAPTQPLIYDNGCSCGLSPNCTTQAIFIETNSLENISIQGMKIGCTPSESLLQSTLECFYNQSCLNIIQQYTNYSNSSLPLSINSSRFLQNTTIDILRQNLFIERWSTEMNYSLYYNQCSPLLCSYTSIEQFNLFYTFTLIFGLQGGLTIVLKWICPKLILIGFKIYYYYRRRRTISINPTGSSVETSNYQNRSLNITFQNNIISNNGSPIKVIFIITLLICFLISVIIFSIYYARRGKNHLTTTTISTNNNLYTTVNTTLLTTQESICQLKVKRQSIHKLCQTSDFGPYLITDLNNDKQVDLLFCCDDRRTINILFTNINNLFENVLLIPVDLPIRQINVADFNNDNRTDLIVLHNTRSISYINILYGNSDGMFQKNTTNLIVLSKTIADFSIIDLNNDNKLDIIIICRLDKYVYIYIVHDNGTFSLTTVMFTESRSDPRQLVITDFNNDSYMDIAIYNERSLHIHILFRNNDASFQLSKWLFTAFTVDQCRMIIADFNNDDQSDIVFSHSWIDTTFIFYQYKNGTFHRKEQILMNTDILFKSESLILHDLNNDNYLDIIVGSSLSEKIYYFQGNKYGNFQIQMIYPNELDHDRSDDFNNSICESIININLLNHTLYILLNPCRCST</sequence>